<dbReference type="Pfam" id="PF13279">
    <property type="entry name" value="4HBT_2"/>
    <property type="match status" value="1"/>
</dbReference>
<gene>
    <name evidence="1" type="ORF">Cba03nite_25930</name>
</gene>
<dbReference type="InterPro" id="IPR029069">
    <property type="entry name" value="HotDog_dom_sf"/>
</dbReference>
<comment type="caution">
    <text evidence="1">The sequence shown here is derived from an EMBL/GenBank/DDBJ whole genome shotgun (WGS) entry which is preliminary data.</text>
</comment>
<protein>
    <submittedName>
        <fullName evidence="1">Thioesterase</fullName>
    </submittedName>
</protein>
<sequence length="145" mass="16010">MSTATLDSTVGTTRPVVIHLDDLDIVGIMHNARYALVLERAMAEFWAEHGYHFHGGVPSSPDMIAAVREFAITYHVPVRGTGPIQVQFWLDSMGGSSAVYGFRFLSEDGATVFADGRRVMIKMDRTGRPTPWTDQGRAIAAKLMR</sequence>
<organism evidence="1 2">
    <name type="scientific">Catellatospora bangladeshensis</name>
    <dbReference type="NCBI Taxonomy" id="310355"/>
    <lineage>
        <taxon>Bacteria</taxon>
        <taxon>Bacillati</taxon>
        <taxon>Actinomycetota</taxon>
        <taxon>Actinomycetes</taxon>
        <taxon>Micromonosporales</taxon>
        <taxon>Micromonosporaceae</taxon>
        <taxon>Catellatospora</taxon>
    </lineage>
</organism>
<dbReference type="EMBL" id="BONF01000012">
    <property type="protein sequence ID" value="GIF81244.1"/>
    <property type="molecule type" value="Genomic_DNA"/>
</dbReference>
<proteinExistence type="predicted"/>
<evidence type="ECO:0000313" key="1">
    <source>
        <dbReference type="EMBL" id="GIF81244.1"/>
    </source>
</evidence>
<reference evidence="1 2" key="1">
    <citation type="submission" date="2021-01" db="EMBL/GenBank/DDBJ databases">
        <title>Whole genome shotgun sequence of Catellatospora bangladeshensis NBRC 107357.</title>
        <authorList>
            <person name="Komaki H."/>
            <person name="Tamura T."/>
        </authorList>
    </citation>
    <scope>NUCLEOTIDE SEQUENCE [LARGE SCALE GENOMIC DNA]</scope>
    <source>
        <strain evidence="1 2">NBRC 107357</strain>
    </source>
</reference>
<evidence type="ECO:0000313" key="2">
    <source>
        <dbReference type="Proteomes" id="UP000601223"/>
    </source>
</evidence>
<dbReference type="AlphaFoldDB" id="A0A8J3JNT9"/>
<accession>A0A8J3JNT9</accession>
<dbReference type="RefSeq" id="WP_203745542.1">
    <property type="nucleotide sequence ID" value="NZ_BONF01000012.1"/>
</dbReference>
<dbReference type="Proteomes" id="UP000601223">
    <property type="component" value="Unassembled WGS sequence"/>
</dbReference>
<dbReference type="Gene3D" id="3.10.129.10">
    <property type="entry name" value="Hotdog Thioesterase"/>
    <property type="match status" value="1"/>
</dbReference>
<keyword evidence="2" id="KW-1185">Reference proteome</keyword>
<dbReference type="CDD" id="cd00586">
    <property type="entry name" value="4HBT"/>
    <property type="match status" value="1"/>
</dbReference>
<dbReference type="SUPFAM" id="SSF54637">
    <property type="entry name" value="Thioesterase/thiol ester dehydrase-isomerase"/>
    <property type="match status" value="1"/>
</dbReference>
<name>A0A8J3JNT9_9ACTN</name>